<dbReference type="Gene3D" id="3.30.470.20">
    <property type="entry name" value="ATP-grasp fold, B domain"/>
    <property type="match status" value="1"/>
</dbReference>
<organism evidence="1 2">
    <name type="scientific">Fluviicola chungangensis</name>
    <dbReference type="NCBI Taxonomy" id="2597671"/>
    <lineage>
        <taxon>Bacteria</taxon>
        <taxon>Pseudomonadati</taxon>
        <taxon>Bacteroidota</taxon>
        <taxon>Flavobacteriia</taxon>
        <taxon>Flavobacteriales</taxon>
        <taxon>Crocinitomicaceae</taxon>
        <taxon>Fluviicola</taxon>
    </lineage>
</organism>
<evidence type="ECO:0000313" key="2">
    <source>
        <dbReference type="Proteomes" id="UP000316008"/>
    </source>
</evidence>
<name>A0A556MMN5_9FLAO</name>
<evidence type="ECO:0008006" key="3">
    <source>
        <dbReference type="Google" id="ProtNLM"/>
    </source>
</evidence>
<gene>
    <name evidence="1" type="ORF">FO442_14685</name>
</gene>
<dbReference type="Proteomes" id="UP000316008">
    <property type="component" value="Unassembled WGS sequence"/>
</dbReference>
<dbReference type="SUPFAM" id="SSF56059">
    <property type="entry name" value="Glutathione synthetase ATP-binding domain-like"/>
    <property type="match status" value="1"/>
</dbReference>
<dbReference type="GO" id="GO:0009432">
    <property type="term" value="P:SOS response"/>
    <property type="evidence" value="ECO:0007669"/>
    <property type="project" value="TreeGrafter"/>
</dbReference>
<dbReference type="PANTHER" id="PTHR21621:SF0">
    <property type="entry name" value="BETA-CITRYLGLUTAMATE SYNTHASE B-RELATED"/>
    <property type="match status" value="1"/>
</dbReference>
<protein>
    <recommendedName>
        <fullName evidence="3">Grasp-with-spasm system ATP-grasp peptide maturase</fullName>
    </recommendedName>
</protein>
<keyword evidence="2" id="KW-1185">Reference proteome</keyword>
<reference evidence="1 2" key="1">
    <citation type="submission" date="2019-07" db="EMBL/GenBank/DDBJ databases">
        <authorList>
            <person name="Huq M.A."/>
        </authorList>
    </citation>
    <scope>NUCLEOTIDE SEQUENCE [LARGE SCALE GENOMIC DNA]</scope>
    <source>
        <strain evidence="1 2">MAH-3</strain>
    </source>
</reference>
<dbReference type="OrthoDB" id="583309at2"/>
<dbReference type="AlphaFoldDB" id="A0A556MMN5"/>
<accession>A0A556MMN5</accession>
<dbReference type="GO" id="GO:0005737">
    <property type="term" value="C:cytoplasm"/>
    <property type="evidence" value="ECO:0007669"/>
    <property type="project" value="TreeGrafter"/>
</dbReference>
<dbReference type="EMBL" id="VLPL01000008">
    <property type="protein sequence ID" value="TSJ41156.1"/>
    <property type="molecule type" value="Genomic_DNA"/>
</dbReference>
<proteinExistence type="predicted"/>
<comment type="caution">
    <text evidence="1">The sequence shown here is derived from an EMBL/GenBank/DDBJ whole genome shotgun (WGS) entry which is preliminary data.</text>
</comment>
<dbReference type="PANTHER" id="PTHR21621">
    <property type="entry name" value="RIBOSOMAL PROTEIN S6 MODIFICATION PROTEIN"/>
    <property type="match status" value="1"/>
</dbReference>
<dbReference type="GO" id="GO:0018169">
    <property type="term" value="F:ribosomal S6-glutamic acid ligase activity"/>
    <property type="evidence" value="ECO:0007669"/>
    <property type="project" value="TreeGrafter"/>
</dbReference>
<evidence type="ECO:0000313" key="1">
    <source>
        <dbReference type="EMBL" id="TSJ41156.1"/>
    </source>
</evidence>
<dbReference type="RefSeq" id="WP_144333967.1">
    <property type="nucleotide sequence ID" value="NZ_VLPL01000008.1"/>
</dbReference>
<sequence length="323" mass="37928">MIFIFSENVSYSARHVARYLLKEKQSFEVFLETDKIDFCYNLNSSGNQISILKNGQFLCSYTDLKSVWAHRSEINIEKKQYSKLERKELSYVKRHEDTQVKSIRNLLHKKKCLGRFGKLNFNKIIFLNACQELEIRIPKTLITRKKDDLIPFFSEQRNGVIVKSIAENFHHCVSISQHEQIWQHGTTNLLDEVKLKKIPEEFDLSLFQEKLDKKYELRVFYLDGICFPQIIFSQKHSFSEVDYRLGLGESEMRQGNFNLPMNVQGQIKDLMNSLDLNVGCIDIVVTKQDEYVFLEVNPSGIFTDMVGNCNYDIHYEIAKYLML</sequence>